<protein>
    <submittedName>
        <fullName evidence="2">Uncharacterized protein</fullName>
    </submittedName>
</protein>
<reference evidence="2" key="1">
    <citation type="submission" date="2023-10" db="EMBL/GenBank/DDBJ databases">
        <title>Whole Genome based description of the genera Actinobaculum and Actinotignum reveals a complex phylogenetic relationship within the species included in the genus Actinotignum.</title>
        <authorList>
            <person name="Jensen C.S."/>
            <person name="Dargis R."/>
            <person name="Kemp M."/>
            <person name="Christensen J.J."/>
        </authorList>
    </citation>
    <scope>NUCLEOTIDE SEQUENCE</scope>
    <source>
        <strain evidence="2">Actinobaculum_suis_CCUG19206T</strain>
    </source>
</reference>
<evidence type="ECO:0000313" key="3">
    <source>
        <dbReference type="Proteomes" id="UP001273799"/>
    </source>
</evidence>
<dbReference type="AlphaFoldDB" id="A0AAW9HP10"/>
<dbReference type="EMBL" id="JAWNFU010000002">
    <property type="protein sequence ID" value="MDY5153403.1"/>
    <property type="molecule type" value="Genomic_DNA"/>
</dbReference>
<dbReference type="PROSITE" id="PS51257">
    <property type="entry name" value="PROKAR_LIPOPROTEIN"/>
    <property type="match status" value="1"/>
</dbReference>
<proteinExistence type="predicted"/>
<comment type="caution">
    <text evidence="2">The sequence shown here is derived from an EMBL/GenBank/DDBJ whole genome shotgun (WGS) entry which is preliminary data.</text>
</comment>
<accession>A0AAW9HP10</accession>
<sequence length="76" mass="8339">MKGNTVRRTHPYTSFFGGATSCSRQYRNHTDVRRSAATALSMRRIGSRVAQAIVAPAAIAHSSSERVILLRPPGER</sequence>
<gene>
    <name evidence="2" type="ORF">R6G71_04990</name>
</gene>
<feature type="compositionally biased region" description="Basic residues" evidence="1">
    <location>
        <begin position="1"/>
        <end position="10"/>
    </location>
</feature>
<feature type="region of interest" description="Disordered" evidence="1">
    <location>
        <begin position="1"/>
        <end position="20"/>
    </location>
</feature>
<evidence type="ECO:0000313" key="2">
    <source>
        <dbReference type="EMBL" id="MDY5153403.1"/>
    </source>
</evidence>
<dbReference type="RefSeq" id="WP_049618871.1">
    <property type="nucleotide sequence ID" value="NZ_FNAU01000003.1"/>
</dbReference>
<name>A0AAW9HP10_9ACTO</name>
<organism evidence="2 3">
    <name type="scientific">Actinobaculum suis</name>
    <dbReference type="NCBI Taxonomy" id="1657"/>
    <lineage>
        <taxon>Bacteria</taxon>
        <taxon>Bacillati</taxon>
        <taxon>Actinomycetota</taxon>
        <taxon>Actinomycetes</taxon>
        <taxon>Actinomycetales</taxon>
        <taxon>Actinomycetaceae</taxon>
        <taxon>Actinobaculum</taxon>
    </lineage>
</organism>
<dbReference type="Proteomes" id="UP001273799">
    <property type="component" value="Unassembled WGS sequence"/>
</dbReference>
<evidence type="ECO:0000256" key="1">
    <source>
        <dbReference type="SAM" id="MobiDB-lite"/>
    </source>
</evidence>